<dbReference type="EMBL" id="FOIR01000002">
    <property type="protein sequence ID" value="SEW25280.1"/>
    <property type="molecule type" value="Genomic_DNA"/>
</dbReference>
<dbReference type="GO" id="GO:0071949">
    <property type="term" value="F:FAD binding"/>
    <property type="evidence" value="ECO:0007669"/>
    <property type="project" value="InterPro"/>
</dbReference>
<dbReference type="Pfam" id="PF02913">
    <property type="entry name" value="FAD-oxidase_C"/>
    <property type="match status" value="1"/>
</dbReference>
<evidence type="ECO:0000256" key="3">
    <source>
        <dbReference type="ARBA" id="ARBA00022723"/>
    </source>
</evidence>
<keyword evidence="6" id="KW-0408">Iron</keyword>
<dbReference type="InterPro" id="IPR006094">
    <property type="entry name" value="Oxid_FAD_bind_N"/>
</dbReference>
<dbReference type="Gene3D" id="3.30.70.2190">
    <property type="match status" value="1"/>
</dbReference>
<dbReference type="SUPFAM" id="SSF46548">
    <property type="entry name" value="alpha-helical ferredoxin"/>
    <property type="match status" value="1"/>
</dbReference>
<comment type="cofactor">
    <cofactor evidence="1">
        <name>FAD</name>
        <dbReference type="ChEBI" id="CHEBI:57692"/>
    </cofactor>
</comment>
<sequence length="973" mass="108157">MSLLDLKNALEGDLFTDNTTRRLYATDASAYREMPEAVAIPKSKNDLITLVNFARENGKSLIPRTAGTSLAGQVVGGGIVVDISKHFGQVLEVNEEEQYAWVEPGLIRDDLNKHLAPYGFFFAPETSTANRAMIGGMIGNNSCGSNSIVYGSTREHLLEVKTILADGTEAWFGPVDNDAFLSHCNGISVSGELQNNIYFETREILKDETNQKEIVAGFPKPDIPRRNTGYALDMLLRHSPFTQHGTDFNFSSLIAGSEGTLCLVTAAKIQLTPLPPDNKRLVCIHSTTIDDSLKANLVALKYAPSACELMDHYILEATKRNAMYRALRFFVKGDPQAILVVELNGETPEEADQKVEALIQDLKDNGRGYAYPIIKGEQIKSVWNLRKAGLGLLSNVPGDAKAAPVIEDTAVDVADLPAYIEEFNQILEKHGLYSVHYAHAGSGELHLRPILNLKTSDGQRQFRVIAEEIATLVKKYKGSLSGEHGDGRLRGEFIPQMLGEHNYELVKQVKKIWDPYNIFNPNKIVDTPPMDTFLRYEKDKKTSHFETALDFSEQQGILRTAELCNGSGDCRKSELSGGTMCPSYMATRNEKDTTRARANILREILTNSTDKNPFANEEIKEVMDLCLSCKGCSSECPSNVDMAKLKAEWQHQYYKTNGIPARAKRIANFTKSMKLASLAPWAYDFIFGNDFTGNIAKNIAGFAKERSMPELARQPLHKWLNSFTPTLSKQKVYFFCDEFTNYNDAEIGKKTVLLLDKLGYEVIYQPHADCGRPQLSKGLLDDAKPLAEKNINQFAGLISEETPLVGIEPSAILTFRDEYISLTRGELQEKAKKLSENVMTIEEFLAREIDKGNIKAEQFTSETKTIKVHGHCHQKSLSSMVPSKKLLSLPKNFSVQMIPSGCCGMAGSFGYEKEHYDVSMKIGELVLFPTVRNTPANVIIAAAGTSCRHQIKDGTARKALHPVEILYENLKNE</sequence>
<keyword evidence="4" id="KW-0274">FAD</keyword>
<dbReference type="InterPro" id="IPR016169">
    <property type="entry name" value="FAD-bd_PCMH_sub2"/>
</dbReference>
<dbReference type="InterPro" id="IPR016166">
    <property type="entry name" value="FAD-bd_PCMH"/>
</dbReference>
<dbReference type="InterPro" id="IPR017900">
    <property type="entry name" value="4Fe4S_Fe_S_CS"/>
</dbReference>
<protein>
    <submittedName>
        <fullName evidence="9">Fe-S oxidoreductase</fullName>
    </submittedName>
</protein>
<keyword evidence="7" id="KW-0411">Iron-sulfur</keyword>
<dbReference type="GO" id="GO:0046872">
    <property type="term" value="F:metal ion binding"/>
    <property type="evidence" value="ECO:0007669"/>
    <property type="project" value="UniProtKB-KW"/>
</dbReference>
<name>A0A1I0QDY6_9BACT</name>
<dbReference type="PROSITE" id="PS00198">
    <property type="entry name" value="4FE4S_FER_1"/>
    <property type="match status" value="1"/>
</dbReference>
<evidence type="ECO:0000256" key="7">
    <source>
        <dbReference type="ARBA" id="ARBA00023014"/>
    </source>
</evidence>
<dbReference type="GO" id="GO:0051536">
    <property type="term" value="F:iron-sulfur cluster binding"/>
    <property type="evidence" value="ECO:0007669"/>
    <property type="project" value="UniProtKB-KW"/>
</dbReference>
<dbReference type="InterPro" id="IPR036318">
    <property type="entry name" value="FAD-bd_PCMH-like_sf"/>
</dbReference>
<keyword evidence="2" id="KW-0285">Flavoprotein</keyword>
<dbReference type="GeneID" id="99986954"/>
<feature type="domain" description="FAD-binding PCMH-type" evidence="8">
    <location>
        <begin position="31"/>
        <end position="274"/>
    </location>
</feature>
<evidence type="ECO:0000256" key="4">
    <source>
        <dbReference type="ARBA" id="ARBA00022827"/>
    </source>
</evidence>
<evidence type="ECO:0000313" key="9">
    <source>
        <dbReference type="EMBL" id="SEW25280.1"/>
    </source>
</evidence>
<dbReference type="GO" id="GO:1903457">
    <property type="term" value="P:lactate catabolic process"/>
    <property type="evidence" value="ECO:0007669"/>
    <property type="project" value="TreeGrafter"/>
</dbReference>
<gene>
    <name evidence="9" type="ORF">SAMN05216290_2248</name>
</gene>
<dbReference type="Gene3D" id="3.30.465.10">
    <property type="match status" value="1"/>
</dbReference>
<dbReference type="STRING" id="1267423.SAMN05216290_2248"/>
<dbReference type="SUPFAM" id="SSF55103">
    <property type="entry name" value="FAD-linked oxidases, C-terminal domain"/>
    <property type="match status" value="1"/>
</dbReference>
<keyword evidence="5" id="KW-0560">Oxidoreductase</keyword>
<dbReference type="PROSITE" id="PS51387">
    <property type="entry name" value="FAD_PCMH"/>
    <property type="match status" value="1"/>
</dbReference>
<accession>A0A1I0QDY6</accession>
<dbReference type="Pfam" id="PF13534">
    <property type="entry name" value="Fer4_17"/>
    <property type="match status" value="1"/>
</dbReference>
<reference evidence="10" key="1">
    <citation type="submission" date="2016-10" db="EMBL/GenBank/DDBJ databases">
        <authorList>
            <person name="Varghese N."/>
            <person name="Submissions S."/>
        </authorList>
    </citation>
    <scope>NUCLEOTIDE SEQUENCE [LARGE SCALE GENOMIC DNA]</scope>
    <source>
        <strain evidence="10">CGMCC 1.12402</strain>
    </source>
</reference>
<dbReference type="SUPFAM" id="SSF56176">
    <property type="entry name" value="FAD-binding/transporter-associated domain-like"/>
    <property type="match status" value="1"/>
</dbReference>
<keyword evidence="10" id="KW-1185">Reference proteome</keyword>
<dbReference type="GO" id="GO:0008720">
    <property type="term" value="F:D-lactate dehydrogenase (NAD+) activity"/>
    <property type="evidence" value="ECO:0007669"/>
    <property type="project" value="TreeGrafter"/>
</dbReference>
<evidence type="ECO:0000259" key="8">
    <source>
        <dbReference type="PROSITE" id="PS51387"/>
    </source>
</evidence>
<evidence type="ECO:0000256" key="5">
    <source>
        <dbReference type="ARBA" id="ARBA00023002"/>
    </source>
</evidence>
<proteinExistence type="predicted"/>
<dbReference type="Pfam" id="PF01565">
    <property type="entry name" value="FAD_binding_4"/>
    <property type="match status" value="1"/>
</dbReference>
<dbReference type="InterPro" id="IPR004113">
    <property type="entry name" value="FAD-bd_oxidored_4_C"/>
</dbReference>
<dbReference type="AlphaFoldDB" id="A0A1I0QDY6"/>
<dbReference type="Gene3D" id="1.10.45.10">
    <property type="entry name" value="Vanillyl-alcohol Oxidase, Chain A, domain 4"/>
    <property type="match status" value="1"/>
</dbReference>
<dbReference type="PANTHER" id="PTHR11748:SF119">
    <property type="entry name" value="D-2-HYDROXYGLUTARATE DEHYDROGENASE"/>
    <property type="match status" value="1"/>
</dbReference>
<dbReference type="OrthoDB" id="9767256at2"/>
<organism evidence="9 10">
    <name type="scientific">Roseivirga pacifica</name>
    <dbReference type="NCBI Taxonomy" id="1267423"/>
    <lineage>
        <taxon>Bacteria</taxon>
        <taxon>Pseudomonadati</taxon>
        <taxon>Bacteroidota</taxon>
        <taxon>Cytophagia</taxon>
        <taxon>Cytophagales</taxon>
        <taxon>Roseivirgaceae</taxon>
        <taxon>Roseivirga</taxon>
    </lineage>
</organism>
<dbReference type="GO" id="GO:0004458">
    <property type="term" value="F:D-lactate dehydrogenase (cytochrome) activity"/>
    <property type="evidence" value="ECO:0007669"/>
    <property type="project" value="TreeGrafter"/>
</dbReference>
<dbReference type="InterPro" id="IPR016171">
    <property type="entry name" value="Vanillyl_alc_oxidase_C-sub2"/>
</dbReference>
<evidence type="ECO:0000256" key="1">
    <source>
        <dbReference type="ARBA" id="ARBA00001974"/>
    </source>
</evidence>
<dbReference type="Proteomes" id="UP000199437">
    <property type="component" value="Unassembled WGS sequence"/>
</dbReference>
<evidence type="ECO:0000256" key="6">
    <source>
        <dbReference type="ARBA" id="ARBA00023004"/>
    </source>
</evidence>
<dbReference type="InterPro" id="IPR016164">
    <property type="entry name" value="FAD-linked_Oxase-like_C"/>
</dbReference>
<dbReference type="PANTHER" id="PTHR11748">
    <property type="entry name" value="D-LACTATE DEHYDROGENASE"/>
    <property type="match status" value="1"/>
</dbReference>
<dbReference type="Gene3D" id="3.30.70.2740">
    <property type="match status" value="1"/>
</dbReference>
<evidence type="ECO:0000256" key="2">
    <source>
        <dbReference type="ARBA" id="ARBA00022630"/>
    </source>
</evidence>
<dbReference type="RefSeq" id="WP_090258677.1">
    <property type="nucleotide sequence ID" value="NZ_FOIR01000002.1"/>
</dbReference>
<evidence type="ECO:0000313" key="10">
    <source>
        <dbReference type="Proteomes" id="UP000199437"/>
    </source>
</evidence>
<keyword evidence="3" id="KW-0479">Metal-binding</keyword>